<dbReference type="STRING" id="264201.pc1123"/>
<dbReference type="InterPro" id="IPR029044">
    <property type="entry name" value="Nucleotide-diphossugar_trans"/>
</dbReference>
<dbReference type="Pfam" id="PF01697">
    <property type="entry name" value="Glyco_transf_92"/>
    <property type="match status" value="1"/>
</dbReference>
<dbReference type="GO" id="GO:0016757">
    <property type="term" value="F:glycosyltransferase activity"/>
    <property type="evidence" value="ECO:0007669"/>
    <property type="project" value="UniProtKB-KW"/>
</dbReference>
<reference evidence="7 8" key="1">
    <citation type="journal article" date="2004" name="Science">
        <title>Illuminating the evolutionary history of chlamydiae.</title>
        <authorList>
            <person name="Horn M."/>
            <person name="Collingro A."/>
            <person name="Schmitz-Esser S."/>
            <person name="Beier C.L."/>
            <person name="Purkhold U."/>
            <person name="Fartmann B."/>
            <person name="Brandt P."/>
            <person name="Nyakatura G.J."/>
            <person name="Droege M."/>
            <person name="Frishman D."/>
            <person name="Rattei T."/>
            <person name="Mewes H."/>
            <person name="Wagner M."/>
        </authorList>
    </citation>
    <scope>NUCLEOTIDE SEQUENCE [LARGE SCALE GENOMIC DNA]</scope>
    <source>
        <strain evidence="7 8">UWE25</strain>
    </source>
</reference>
<accession>Q6MC52</accession>
<name>Q6MC52_PARUW</name>
<dbReference type="InterPro" id="IPR008166">
    <property type="entry name" value="Glyco_transf_92"/>
</dbReference>
<dbReference type="AlphaFoldDB" id="Q6MC52"/>
<dbReference type="PANTHER" id="PTHR21461">
    <property type="entry name" value="GLYCOSYLTRANSFERASE FAMILY 92 PROTEIN"/>
    <property type="match status" value="1"/>
</dbReference>
<dbReference type="SUPFAM" id="SSF53448">
    <property type="entry name" value="Nucleotide-diphospho-sugar transferases"/>
    <property type="match status" value="1"/>
</dbReference>
<keyword evidence="5" id="KW-1133">Transmembrane helix</keyword>
<keyword evidence="8" id="KW-1185">Reference proteome</keyword>
<evidence type="ECO:0000256" key="2">
    <source>
        <dbReference type="ARBA" id="ARBA00022676"/>
    </source>
</evidence>
<evidence type="ECO:0000256" key="3">
    <source>
        <dbReference type="ARBA" id="ARBA00022679"/>
    </source>
</evidence>
<sequence>MHIFKLINLNFMFNNIKRKYSKLKLIFIFILCAFQKIEGIKAQKSLAICTLFQNESKYLPEWIEFHENQGVSHFFLYNHFCTEDWQDILKKYIDRGLVEVINWPYEYATAADWTRIQCRAYMDAALRSKGRYQWCAFLDSDEFLFSVEGLSLCEVLKEYKYAPGVVVNWVMYGTSHVEKISESEKMLDLLIWRAPLDFPANLHFKTIAKPEEIKNCFNPHGFIFHNEKNAVDENHQPKAFSDWNSFSVNKLRINHYWSRDKEFFYQVKIARRFKFFEGGEEPIAFEAAMNVEYDPILSSKKD</sequence>
<evidence type="ECO:0000256" key="6">
    <source>
        <dbReference type="ARBA" id="ARBA00023136"/>
    </source>
</evidence>
<keyword evidence="3" id="KW-0808">Transferase</keyword>
<dbReference type="eggNOG" id="COG0463">
    <property type="taxonomic scope" value="Bacteria"/>
</dbReference>
<gene>
    <name evidence="7" type="ORF">PC_RS05425</name>
</gene>
<proteinExistence type="predicted"/>
<evidence type="ECO:0000256" key="5">
    <source>
        <dbReference type="ARBA" id="ARBA00022989"/>
    </source>
</evidence>
<evidence type="ECO:0000313" key="8">
    <source>
        <dbReference type="Proteomes" id="UP000000529"/>
    </source>
</evidence>
<comment type="subcellular location">
    <subcellularLocation>
        <location evidence="1">Membrane</location>
        <topology evidence="1">Single-pass membrane protein</topology>
    </subcellularLocation>
</comment>
<evidence type="ECO:0008006" key="9">
    <source>
        <dbReference type="Google" id="ProtNLM"/>
    </source>
</evidence>
<keyword evidence="6" id="KW-0472">Membrane</keyword>
<organism evidence="7 8">
    <name type="scientific">Protochlamydia amoebophila (strain UWE25)</name>
    <dbReference type="NCBI Taxonomy" id="264201"/>
    <lineage>
        <taxon>Bacteria</taxon>
        <taxon>Pseudomonadati</taxon>
        <taxon>Chlamydiota</taxon>
        <taxon>Chlamydiia</taxon>
        <taxon>Parachlamydiales</taxon>
        <taxon>Parachlamydiaceae</taxon>
        <taxon>Candidatus Protochlamydia</taxon>
    </lineage>
</organism>
<dbReference type="Proteomes" id="UP000000529">
    <property type="component" value="Chromosome"/>
</dbReference>
<protein>
    <recommendedName>
        <fullName evidence="9">Glycosyltransferase family 92 protein</fullName>
    </recommendedName>
</protein>
<dbReference type="HOGENOM" id="CLU_035905_0_0_0"/>
<dbReference type="GO" id="GO:0005737">
    <property type="term" value="C:cytoplasm"/>
    <property type="evidence" value="ECO:0007669"/>
    <property type="project" value="TreeGrafter"/>
</dbReference>
<dbReference type="CAZy" id="GT2">
    <property type="family name" value="Glycosyltransferase Family 2"/>
</dbReference>
<evidence type="ECO:0000256" key="1">
    <source>
        <dbReference type="ARBA" id="ARBA00004167"/>
    </source>
</evidence>
<dbReference type="KEGG" id="pcu:PC_RS05425"/>
<evidence type="ECO:0000313" key="7">
    <source>
        <dbReference type="EMBL" id="CAF23847.1"/>
    </source>
</evidence>
<evidence type="ECO:0000256" key="4">
    <source>
        <dbReference type="ARBA" id="ARBA00022692"/>
    </source>
</evidence>
<dbReference type="GO" id="GO:0016020">
    <property type="term" value="C:membrane"/>
    <property type="evidence" value="ECO:0007669"/>
    <property type="project" value="UniProtKB-SubCell"/>
</dbReference>
<dbReference type="PANTHER" id="PTHR21461:SF69">
    <property type="entry name" value="GLYCOSYLTRANSFERASE FAMILY 92 PROTEIN"/>
    <property type="match status" value="1"/>
</dbReference>
<dbReference type="EMBL" id="BX908798">
    <property type="protein sequence ID" value="CAF23847.1"/>
    <property type="molecule type" value="Genomic_DNA"/>
</dbReference>
<dbReference type="OrthoDB" id="1997677at2"/>
<keyword evidence="4" id="KW-0812">Transmembrane</keyword>
<keyword evidence="2" id="KW-0328">Glycosyltransferase</keyword>